<dbReference type="OrthoDB" id="4005at2"/>
<proteinExistence type="predicted"/>
<evidence type="ECO:0000313" key="2">
    <source>
        <dbReference type="EMBL" id="EHI56755.1"/>
    </source>
</evidence>
<protein>
    <recommendedName>
        <fullName evidence="4">Amino acid permease/ SLC12A domain-containing protein</fullName>
    </recommendedName>
</protein>
<dbReference type="RefSeq" id="WP_005539175.1">
    <property type="nucleotide sequence ID" value="NZ_JH378829.1"/>
</dbReference>
<dbReference type="InterPro" id="IPR038728">
    <property type="entry name" value="YkvI-like"/>
</dbReference>
<keyword evidence="1" id="KW-1133">Transmembrane helix</keyword>
<evidence type="ECO:0000256" key="1">
    <source>
        <dbReference type="SAM" id="Phobius"/>
    </source>
</evidence>
<feature type="transmembrane region" description="Helical" evidence="1">
    <location>
        <begin position="159"/>
        <end position="180"/>
    </location>
</feature>
<evidence type="ECO:0008006" key="4">
    <source>
        <dbReference type="Google" id="ProtNLM"/>
    </source>
</evidence>
<gene>
    <name evidence="2" type="ORF">HMPREF9333_00202</name>
</gene>
<dbReference type="PANTHER" id="PTHR37814:SF1">
    <property type="entry name" value="MEMBRANE PROTEIN"/>
    <property type="match status" value="1"/>
</dbReference>
<dbReference type="eggNOG" id="COG3949">
    <property type="taxonomic scope" value="Bacteria"/>
</dbReference>
<sequence length="384" mass="41997">MIKKDKMPVTIGVAFVWFTTQFGGGFASGNQLRTYFINFGIWAFFTCVLTQLIGAFYQWYALKYAKKHELYDYRSFNDSFYRFNDVFGKEVSDILQFIFSNLYELVYIATICVAPAAAFATGVGTMKSAFGLNYWIGTVFTGLFIFTVAVYGTNVVRKVASTLSVLIVAGLIIVYIPNIIVQWNDIIKNISSDAASPSPVGISVLSGVVYAAFQLGAIGLLVQHAGAFKDENDAKVSMKQGFAVNTVVCLMAVLGLMAIRNDPSFPNADVPLLILVNRGVATAFLRPVISILIVLGSISTAVNMIAGMSNRVCVSIDKNYKPDGKPGIKMIAVTFVFTILAFAIAQFGLNKIVAVGYKYLGYLTIPVIMIPYVLHMILTGFDKQ</sequence>
<keyword evidence="1" id="KW-0472">Membrane</keyword>
<evidence type="ECO:0000313" key="3">
    <source>
        <dbReference type="Proteomes" id="UP000003011"/>
    </source>
</evidence>
<accession>G5GF64</accession>
<feature type="transmembrane region" description="Helical" evidence="1">
    <location>
        <begin position="39"/>
        <end position="60"/>
    </location>
</feature>
<feature type="transmembrane region" description="Helical" evidence="1">
    <location>
        <begin position="132"/>
        <end position="152"/>
    </location>
</feature>
<organism evidence="2 3">
    <name type="scientific">Johnsonella ignava ATCC 51276</name>
    <dbReference type="NCBI Taxonomy" id="679200"/>
    <lineage>
        <taxon>Bacteria</taxon>
        <taxon>Bacillati</taxon>
        <taxon>Bacillota</taxon>
        <taxon>Clostridia</taxon>
        <taxon>Lachnospirales</taxon>
        <taxon>Lachnospiraceae</taxon>
        <taxon>Johnsonella</taxon>
    </lineage>
</organism>
<dbReference type="STRING" id="679200.HMPREF9333_00202"/>
<dbReference type="Proteomes" id="UP000003011">
    <property type="component" value="Unassembled WGS sequence"/>
</dbReference>
<keyword evidence="1" id="KW-0812">Transmembrane</keyword>
<name>G5GF64_9FIRM</name>
<feature type="transmembrane region" description="Helical" evidence="1">
    <location>
        <begin position="105"/>
        <end position="126"/>
    </location>
</feature>
<feature type="transmembrane region" description="Helical" evidence="1">
    <location>
        <begin position="359"/>
        <end position="381"/>
    </location>
</feature>
<keyword evidence="3" id="KW-1185">Reference proteome</keyword>
<comment type="caution">
    <text evidence="2">The sequence shown here is derived from an EMBL/GenBank/DDBJ whole genome shotgun (WGS) entry which is preliminary data.</text>
</comment>
<reference evidence="2 3" key="1">
    <citation type="submission" date="2011-08" db="EMBL/GenBank/DDBJ databases">
        <title>The Genome Sequence of Johnsonella ignava ATCC 51276.</title>
        <authorList>
            <consortium name="The Broad Institute Genome Sequencing Platform"/>
            <person name="Earl A."/>
            <person name="Ward D."/>
            <person name="Feldgarden M."/>
            <person name="Gevers D."/>
            <person name="Izard J."/>
            <person name="Blanton J.M."/>
            <person name="Baranova O.V."/>
            <person name="Dewhirst F.E."/>
            <person name="Young S.K."/>
            <person name="Zeng Q."/>
            <person name="Gargeya S."/>
            <person name="Fitzgerald M."/>
            <person name="Haas B."/>
            <person name="Abouelleil A."/>
            <person name="Alvarado L."/>
            <person name="Arachchi H.M."/>
            <person name="Berlin A."/>
            <person name="Brown A."/>
            <person name="Chapman S.B."/>
            <person name="Chen Z."/>
            <person name="Dunbar C."/>
            <person name="Freedman E."/>
            <person name="Gearin G."/>
            <person name="Gellesch M."/>
            <person name="Goldberg J."/>
            <person name="Griggs A."/>
            <person name="Gujja S."/>
            <person name="Heiman D."/>
            <person name="Howarth C."/>
            <person name="Larson L."/>
            <person name="Lui A."/>
            <person name="MacDonald P.J.P."/>
            <person name="Montmayeur A."/>
            <person name="Murphy C."/>
            <person name="Neiman D."/>
            <person name="Pearson M."/>
            <person name="Priest M."/>
            <person name="Roberts A."/>
            <person name="Saif S."/>
            <person name="Shea T."/>
            <person name="Shenoy N."/>
            <person name="Sisk P."/>
            <person name="Stolte C."/>
            <person name="Sykes S."/>
            <person name="Wortman J."/>
            <person name="Nusbaum C."/>
            <person name="Birren B."/>
        </authorList>
    </citation>
    <scope>NUCLEOTIDE SEQUENCE [LARGE SCALE GENOMIC DNA]</scope>
    <source>
        <strain evidence="2 3">ATCC 51276</strain>
    </source>
</reference>
<dbReference type="PATRIC" id="fig|679200.3.peg.223"/>
<feature type="transmembrane region" description="Helical" evidence="1">
    <location>
        <begin position="200"/>
        <end position="222"/>
    </location>
</feature>
<dbReference type="EMBL" id="ACZL01000003">
    <property type="protein sequence ID" value="EHI56755.1"/>
    <property type="molecule type" value="Genomic_DNA"/>
</dbReference>
<dbReference type="PANTHER" id="PTHR37814">
    <property type="entry name" value="CONSERVED MEMBRANE PROTEIN"/>
    <property type="match status" value="1"/>
</dbReference>
<feature type="transmembrane region" description="Helical" evidence="1">
    <location>
        <begin position="279"/>
        <end position="306"/>
    </location>
</feature>
<dbReference type="AlphaFoldDB" id="G5GF64"/>
<feature type="transmembrane region" description="Helical" evidence="1">
    <location>
        <begin position="327"/>
        <end position="347"/>
    </location>
</feature>
<feature type="transmembrane region" description="Helical" evidence="1">
    <location>
        <begin position="242"/>
        <end position="259"/>
    </location>
</feature>
<dbReference type="HOGENOM" id="CLU_039711_0_0_9"/>